<dbReference type="STRING" id="546364.SAMN04489730_7575"/>
<feature type="transmembrane region" description="Helical" evidence="1">
    <location>
        <begin position="277"/>
        <end position="296"/>
    </location>
</feature>
<evidence type="ECO:0000313" key="2">
    <source>
        <dbReference type="EMBL" id="SFW90469.1"/>
    </source>
</evidence>
<keyword evidence="1" id="KW-1133">Transmembrane helix</keyword>
<keyword evidence="1" id="KW-0812">Transmembrane</keyword>
<keyword evidence="1" id="KW-0472">Membrane</keyword>
<protein>
    <submittedName>
        <fullName evidence="2">Uncharacterized protein</fullName>
    </submittedName>
</protein>
<feature type="transmembrane region" description="Helical" evidence="1">
    <location>
        <begin position="81"/>
        <end position="99"/>
    </location>
</feature>
<accession>A0A1K1T323</accession>
<name>A0A1K1T323_9PSEU</name>
<feature type="transmembrane region" description="Helical" evidence="1">
    <location>
        <begin position="51"/>
        <end position="69"/>
    </location>
</feature>
<feature type="transmembrane region" description="Helical" evidence="1">
    <location>
        <begin position="199"/>
        <end position="224"/>
    </location>
</feature>
<feature type="transmembrane region" description="Helical" evidence="1">
    <location>
        <begin position="136"/>
        <end position="158"/>
    </location>
</feature>
<organism evidence="2 3">
    <name type="scientific">Amycolatopsis australiensis</name>
    <dbReference type="NCBI Taxonomy" id="546364"/>
    <lineage>
        <taxon>Bacteria</taxon>
        <taxon>Bacillati</taxon>
        <taxon>Actinomycetota</taxon>
        <taxon>Actinomycetes</taxon>
        <taxon>Pseudonocardiales</taxon>
        <taxon>Pseudonocardiaceae</taxon>
        <taxon>Amycolatopsis</taxon>
    </lineage>
</organism>
<keyword evidence="3" id="KW-1185">Reference proteome</keyword>
<gene>
    <name evidence="2" type="ORF">SAMN04489730_7575</name>
</gene>
<feature type="transmembrane region" description="Helical" evidence="1">
    <location>
        <begin position="170"/>
        <end position="193"/>
    </location>
</feature>
<reference evidence="3" key="1">
    <citation type="submission" date="2016-11" db="EMBL/GenBank/DDBJ databases">
        <authorList>
            <person name="Varghese N."/>
            <person name="Submissions S."/>
        </authorList>
    </citation>
    <scope>NUCLEOTIDE SEQUENCE [LARGE SCALE GENOMIC DNA]</scope>
    <source>
        <strain evidence="3">DSM 44671</strain>
    </source>
</reference>
<evidence type="ECO:0000313" key="3">
    <source>
        <dbReference type="Proteomes" id="UP000182740"/>
    </source>
</evidence>
<dbReference type="AlphaFoldDB" id="A0A1K1T323"/>
<feature type="transmembrane region" description="Helical" evidence="1">
    <location>
        <begin position="26"/>
        <end position="44"/>
    </location>
</feature>
<feature type="transmembrane region" description="Helical" evidence="1">
    <location>
        <begin position="252"/>
        <end position="271"/>
    </location>
</feature>
<sequence length="340" mass="34247">MIILGVAGLLAHLVVTVPPQSAPVVTGSSWAAIGIGLVLLLTALAQHGYGYGVFVLALGVGAVVAHQVTHFDGRIHAPQPLFGIVVASLVGVGAIAVSFADGGDEAIVRLPFFAVASLLADIFVDFGSGWDSLMNVSTAFFAVASVATPAVIFVADGLSDVESLADHYRTRLLLAAGAGAGVAAVLITILASFDLPSFVGVLLTSAAVLGGYLVVPLLAFLLLYSLVGRETWDAVPDQVVADAVGSEQARSAVGALAAGLAAVAALVTAIFGGLADWLVIVLGAGAAGAAAVAVRWGMRALTALVFAIKSGARPGRIARVLDELLRSDPVFRLLPGAGKS</sequence>
<dbReference type="EMBL" id="FPJG01000006">
    <property type="protein sequence ID" value="SFW90469.1"/>
    <property type="molecule type" value="Genomic_DNA"/>
</dbReference>
<dbReference type="Proteomes" id="UP000182740">
    <property type="component" value="Unassembled WGS sequence"/>
</dbReference>
<evidence type="ECO:0000256" key="1">
    <source>
        <dbReference type="SAM" id="Phobius"/>
    </source>
</evidence>
<feature type="transmembrane region" description="Helical" evidence="1">
    <location>
        <begin position="106"/>
        <end position="124"/>
    </location>
</feature>
<proteinExistence type="predicted"/>